<dbReference type="PANTHER" id="PTHR35604">
    <property type="entry name" value="TRANSPOSASE INSH FOR INSERTION SEQUENCE ELEMENT IS5A-RELATED"/>
    <property type="match status" value="1"/>
</dbReference>
<accession>A0A7W7ZKD4</accession>
<evidence type="ECO:0000313" key="4">
    <source>
        <dbReference type="Proteomes" id="UP000540989"/>
    </source>
</evidence>
<dbReference type="EMBL" id="JACHIP010000050">
    <property type="protein sequence ID" value="MBB5061521.1"/>
    <property type="molecule type" value="Genomic_DNA"/>
</dbReference>
<dbReference type="InterPro" id="IPR047629">
    <property type="entry name" value="IS1182_transpos"/>
</dbReference>
<proteinExistence type="predicted"/>
<dbReference type="InterPro" id="IPR025668">
    <property type="entry name" value="Tnp_DDE_dom"/>
</dbReference>
<protein>
    <submittedName>
        <fullName evidence="3">Transposase</fullName>
    </submittedName>
</protein>
<comment type="caution">
    <text evidence="3">The sequence shown here is derived from an EMBL/GenBank/DDBJ whole genome shotgun (WGS) entry which is preliminary data.</text>
</comment>
<feature type="domain" description="Transposase DDE" evidence="2">
    <location>
        <begin position="403"/>
        <end position="526"/>
    </location>
</feature>
<dbReference type="Pfam" id="PF13751">
    <property type="entry name" value="DDE_Tnp_1_6"/>
    <property type="match status" value="1"/>
</dbReference>
<dbReference type="RefSeq" id="WP_184224431.1">
    <property type="nucleotide sequence ID" value="NZ_JACHIP010000050.1"/>
</dbReference>
<evidence type="ECO:0000259" key="2">
    <source>
        <dbReference type="Pfam" id="PF13751"/>
    </source>
</evidence>
<dbReference type="NCBIfam" id="NF033551">
    <property type="entry name" value="transpos_IS1182"/>
    <property type="match status" value="1"/>
</dbReference>
<name>A0A7W7ZKD4_9BACT</name>
<dbReference type="AlphaFoldDB" id="A0A7W7ZKD4"/>
<dbReference type="InterPro" id="IPR008490">
    <property type="entry name" value="Transposase_InsH_N"/>
</dbReference>
<gene>
    <name evidence="3" type="ORF">HDF16_006257</name>
</gene>
<feature type="domain" description="Transposase InsH N-terminal" evidence="1">
    <location>
        <begin position="42"/>
        <end position="113"/>
    </location>
</feature>
<evidence type="ECO:0000313" key="3">
    <source>
        <dbReference type="EMBL" id="MBB5061521.1"/>
    </source>
</evidence>
<sequence length="551" mass="61922">MSLKPQEDFRVPDETRRVALAAFPKRCACLRIADALGGVYRDKQFAALFPRRGQPAESPWRLALATVLQFTEAFSDRQAADAVRGRIDWKYALGLELVDSGFDHTVLSEFRTRLVEGKLELILLDALLKRVQELGLLKQRGEQRTDSTHVLAAVRTMNRLERVGETLRAALNGLAVIAPEWLMAVAEPEWFKRYGSRVENFNLPKTDVARAQLAAVIGLDGRKLLQAIETSIDRERLRALTEILILQRVWDEQFVEDDDGQPRLRDVKEMSPVAALISSPYDSEARFSTKRGESWVGYKVHITESCDDDAPRLITNVETTPATTPDDNMVEVVHRSLHGRNLLPTMHLVDKGYTDAKVLVNSNRDHGVEIVGPVAQDPGWQVREKTGFGKSAFVVDWEHKTVTCPSGKQSISWLPNTYPANGVVFEARFARRDCTPCPSRPQCTRSKVEPRIVGLQSREHHEALQTMRTQQTTEEFRKAYALRAGVEGTHAQAIRRSSLRHARYRGLAKTHLQHVLTAAAINMVRIASWTNGTPVAKTRCSHFAALQFQAA</sequence>
<dbReference type="Pfam" id="PF05598">
    <property type="entry name" value="DUF772"/>
    <property type="match status" value="1"/>
</dbReference>
<dbReference type="PANTHER" id="PTHR35604:SF2">
    <property type="entry name" value="TRANSPOSASE INSH FOR INSERTION SEQUENCE ELEMENT IS5A-RELATED"/>
    <property type="match status" value="1"/>
</dbReference>
<organism evidence="3 4">
    <name type="scientific">Granulicella aggregans</name>
    <dbReference type="NCBI Taxonomy" id="474949"/>
    <lineage>
        <taxon>Bacteria</taxon>
        <taxon>Pseudomonadati</taxon>
        <taxon>Acidobacteriota</taxon>
        <taxon>Terriglobia</taxon>
        <taxon>Terriglobales</taxon>
        <taxon>Acidobacteriaceae</taxon>
        <taxon>Granulicella</taxon>
    </lineage>
</organism>
<evidence type="ECO:0000259" key="1">
    <source>
        <dbReference type="Pfam" id="PF05598"/>
    </source>
</evidence>
<reference evidence="3 4" key="1">
    <citation type="submission" date="2020-08" db="EMBL/GenBank/DDBJ databases">
        <title>Genomic Encyclopedia of Type Strains, Phase IV (KMG-V): Genome sequencing to study the core and pangenomes of soil and plant-associated prokaryotes.</title>
        <authorList>
            <person name="Whitman W."/>
        </authorList>
    </citation>
    <scope>NUCLEOTIDE SEQUENCE [LARGE SCALE GENOMIC DNA]</scope>
    <source>
        <strain evidence="3 4">M8UP14</strain>
    </source>
</reference>
<dbReference type="Proteomes" id="UP000540989">
    <property type="component" value="Unassembled WGS sequence"/>
</dbReference>
<keyword evidence="4" id="KW-1185">Reference proteome</keyword>